<protein>
    <submittedName>
        <fullName evidence="1">Uncharacterized protein</fullName>
    </submittedName>
</protein>
<proteinExistence type="predicted"/>
<evidence type="ECO:0000313" key="2">
    <source>
        <dbReference type="Proteomes" id="UP001610432"/>
    </source>
</evidence>
<keyword evidence="2" id="KW-1185">Reference proteome</keyword>
<accession>A0ABR4LX16</accession>
<organism evidence="1 2">
    <name type="scientific">Aspergillus lucknowensis</name>
    <dbReference type="NCBI Taxonomy" id="176173"/>
    <lineage>
        <taxon>Eukaryota</taxon>
        <taxon>Fungi</taxon>
        <taxon>Dikarya</taxon>
        <taxon>Ascomycota</taxon>
        <taxon>Pezizomycotina</taxon>
        <taxon>Eurotiomycetes</taxon>
        <taxon>Eurotiomycetidae</taxon>
        <taxon>Eurotiales</taxon>
        <taxon>Aspergillaceae</taxon>
        <taxon>Aspergillus</taxon>
        <taxon>Aspergillus subgen. Nidulantes</taxon>
    </lineage>
</organism>
<gene>
    <name evidence="1" type="ORF">BJX67DRAFT_31861</name>
</gene>
<name>A0ABR4LX16_9EURO</name>
<reference evidence="1 2" key="1">
    <citation type="submission" date="2024-07" db="EMBL/GenBank/DDBJ databases">
        <title>Section-level genome sequencing and comparative genomics of Aspergillus sections Usti and Cavernicolus.</title>
        <authorList>
            <consortium name="Lawrence Berkeley National Laboratory"/>
            <person name="Nybo J.L."/>
            <person name="Vesth T.C."/>
            <person name="Theobald S."/>
            <person name="Frisvad J.C."/>
            <person name="Larsen T.O."/>
            <person name="Kjaerboelling I."/>
            <person name="Rothschild-Mancinelli K."/>
            <person name="Lyhne E.K."/>
            <person name="Kogle M.E."/>
            <person name="Barry K."/>
            <person name="Clum A."/>
            <person name="Na H."/>
            <person name="Ledsgaard L."/>
            <person name="Lin J."/>
            <person name="Lipzen A."/>
            <person name="Kuo A."/>
            <person name="Riley R."/>
            <person name="Mondo S."/>
            <person name="Labutti K."/>
            <person name="Haridas S."/>
            <person name="Pangalinan J."/>
            <person name="Salamov A.A."/>
            <person name="Simmons B.A."/>
            <person name="Magnuson J.K."/>
            <person name="Chen J."/>
            <person name="Drula E."/>
            <person name="Henrissat B."/>
            <person name="Wiebenga A."/>
            <person name="Lubbers R.J."/>
            <person name="Gomes A.C."/>
            <person name="Macurrencykelacurrency M.R."/>
            <person name="Stajich J."/>
            <person name="Grigoriev I.V."/>
            <person name="Mortensen U.H."/>
            <person name="De Vries R.P."/>
            <person name="Baker S.E."/>
            <person name="Andersen M.R."/>
        </authorList>
    </citation>
    <scope>NUCLEOTIDE SEQUENCE [LARGE SCALE GENOMIC DNA]</scope>
    <source>
        <strain evidence="1 2">CBS 449.75</strain>
    </source>
</reference>
<dbReference type="Proteomes" id="UP001610432">
    <property type="component" value="Unassembled WGS sequence"/>
</dbReference>
<sequence length="154" mass="17045">MNYLKWLPSQFDPLTLPGEQTHRRVGEQDAVHFAAWRLKCVCLARLLKGVADAVRVAIPAKPILDFGAGNSKIARGPCEELYSASSLNHFNTIHLERQTGFVTLHREPTRCFRSSHGRQAPMFLCGKSASAVYPGPLTTTGNADTLRCFSWSTT</sequence>
<dbReference type="GeneID" id="98142355"/>
<dbReference type="RefSeq" id="XP_070888028.1">
    <property type="nucleotide sequence ID" value="XM_071027283.1"/>
</dbReference>
<evidence type="ECO:0000313" key="1">
    <source>
        <dbReference type="EMBL" id="KAL2869049.1"/>
    </source>
</evidence>
<comment type="caution">
    <text evidence="1">The sequence shown here is derived from an EMBL/GenBank/DDBJ whole genome shotgun (WGS) entry which is preliminary data.</text>
</comment>
<dbReference type="EMBL" id="JBFXLQ010000011">
    <property type="protein sequence ID" value="KAL2869049.1"/>
    <property type="molecule type" value="Genomic_DNA"/>
</dbReference>